<organism evidence="8 9">
    <name type="scientific">Methyloceanibacter caenitepidi</name>
    <dbReference type="NCBI Taxonomy" id="1384459"/>
    <lineage>
        <taxon>Bacteria</taxon>
        <taxon>Pseudomonadati</taxon>
        <taxon>Pseudomonadota</taxon>
        <taxon>Alphaproteobacteria</taxon>
        <taxon>Hyphomicrobiales</taxon>
        <taxon>Hyphomicrobiaceae</taxon>
        <taxon>Methyloceanibacter</taxon>
    </lineage>
</organism>
<feature type="domain" description="Formyl transferase N-terminal" evidence="6">
    <location>
        <begin position="1"/>
        <end position="180"/>
    </location>
</feature>
<comment type="similarity">
    <text evidence="1 5">Belongs to the Fmt family.</text>
</comment>
<dbReference type="InterPro" id="IPR011034">
    <property type="entry name" value="Formyl_transferase-like_C_sf"/>
</dbReference>
<evidence type="ECO:0000256" key="2">
    <source>
        <dbReference type="ARBA" id="ARBA00012261"/>
    </source>
</evidence>
<evidence type="ECO:0000313" key="9">
    <source>
        <dbReference type="Proteomes" id="UP000031643"/>
    </source>
</evidence>
<dbReference type="Pfam" id="PF00551">
    <property type="entry name" value="Formyl_trans_N"/>
    <property type="match status" value="1"/>
</dbReference>
<evidence type="ECO:0000256" key="4">
    <source>
        <dbReference type="ARBA" id="ARBA00022917"/>
    </source>
</evidence>
<feature type="binding site" evidence="5">
    <location>
        <begin position="109"/>
        <end position="112"/>
    </location>
    <ligand>
        <name>(6S)-5,6,7,8-tetrahydrofolate</name>
        <dbReference type="ChEBI" id="CHEBI:57453"/>
    </ligand>
</feature>
<evidence type="ECO:0000256" key="5">
    <source>
        <dbReference type="HAMAP-Rule" id="MF_00182"/>
    </source>
</evidence>
<dbReference type="NCBIfam" id="TIGR00460">
    <property type="entry name" value="fmt"/>
    <property type="match status" value="1"/>
</dbReference>
<proteinExistence type="inferred from homology"/>
<dbReference type="PANTHER" id="PTHR11138:SF5">
    <property type="entry name" value="METHIONYL-TRNA FORMYLTRANSFERASE, MITOCHONDRIAL"/>
    <property type="match status" value="1"/>
</dbReference>
<accession>A0A0A8JZJ1</accession>
<sequence>MRIIFMGTPDFAVPALLSVAKAGHDIVAVYTQPPRPAGRGMAVRNSPVHQEAEALGLPVRVPESLRSPAEQKRFAALEADAAVVVAYGLILPEVVLNGTRHGVFNIHASLLPRWRGAAPINRAIMAGDAESGVSIMRVTQGLDEGPVCLMDRVAIGPDMTAGELHDALSILGADLMVEVLATLGEGKLHCVKQDGGLATYAAKLTNEETRIDWARPAQEVHNHIRGLSPYPGAWFELVQKGKTERVKVQGSTLEKGRGAPGQLLDDRLTVACADGAVRLTRVQRAGKKPMLADAFLRGVDLPVGSTLL</sequence>
<keyword evidence="9" id="KW-1185">Reference proteome</keyword>
<dbReference type="STRING" id="1384459.GL4_0770"/>
<keyword evidence="4 5" id="KW-0648">Protein biosynthesis</keyword>
<dbReference type="InterPro" id="IPR005793">
    <property type="entry name" value="Formyl_trans_C"/>
</dbReference>
<gene>
    <name evidence="5" type="primary">fmt</name>
    <name evidence="8" type="ORF">GL4_0770</name>
</gene>
<dbReference type="HAMAP" id="MF_00182">
    <property type="entry name" value="Formyl_trans"/>
    <property type="match status" value="1"/>
</dbReference>
<dbReference type="KEGG" id="mcg:GL4_0770"/>
<evidence type="ECO:0000259" key="6">
    <source>
        <dbReference type="Pfam" id="PF00551"/>
    </source>
</evidence>
<dbReference type="InterPro" id="IPR005794">
    <property type="entry name" value="Fmt"/>
</dbReference>
<dbReference type="OrthoDB" id="9802815at2"/>
<dbReference type="EC" id="2.1.2.9" evidence="2 5"/>
<comment type="function">
    <text evidence="5">Attaches a formyl group to the free amino group of methionyl-tRNA(fMet). The formyl group appears to play a dual role in the initiator identity of N-formylmethionyl-tRNA by promoting its recognition by IF2 and preventing the misappropriation of this tRNA by the elongation apparatus.</text>
</comment>
<evidence type="ECO:0000259" key="7">
    <source>
        <dbReference type="Pfam" id="PF02911"/>
    </source>
</evidence>
<dbReference type="Pfam" id="PF02911">
    <property type="entry name" value="Formyl_trans_C"/>
    <property type="match status" value="1"/>
</dbReference>
<name>A0A0A8JZJ1_9HYPH</name>
<keyword evidence="3 5" id="KW-0808">Transferase</keyword>
<evidence type="ECO:0000256" key="3">
    <source>
        <dbReference type="ARBA" id="ARBA00022679"/>
    </source>
</evidence>
<dbReference type="HOGENOM" id="CLU_033347_1_2_5"/>
<reference evidence="8 9" key="1">
    <citation type="submission" date="2014-09" db="EMBL/GenBank/DDBJ databases">
        <title>Genome sequencing of Methyloceanibacter caenitepidi Gela4.</title>
        <authorList>
            <person name="Takeuchi M."/>
            <person name="Susumu S."/>
            <person name="Kamagata Y."/>
            <person name="Oshima K."/>
            <person name="Hattori M."/>
            <person name="Iwasaki W."/>
        </authorList>
    </citation>
    <scope>NUCLEOTIDE SEQUENCE [LARGE SCALE GENOMIC DNA]</scope>
    <source>
        <strain evidence="8 9">Gela4</strain>
    </source>
</reference>
<dbReference type="InterPro" id="IPR044135">
    <property type="entry name" value="Met-tRNA-FMT_C"/>
</dbReference>
<dbReference type="Gene3D" id="3.40.50.12230">
    <property type="match status" value="1"/>
</dbReference>
<dbReference type="CDD" id="cd08704">
    <property type="entry name" value="Met_tRNA_FMT_C"/>
    <property type="match status" value="1"/>
</dbReference>
<dbReference type="InterPro" id="IPR041711">
    <property type="entry name" value="Met-tRNA-FMT_N"/>
</dbReference>
<dbReference type="GO" id="GO:0004479">
    <property type="term" value="F:methionyl-tRNA formyltransferase activity"/>
    <property type="evidence" value="ECO:0007669"/>
    <property type="project" value="UniProtKB-UniRule"/>
</dbReference>
<dbReference type="InterPro" id="IPR036477">
    <property type="entry name" value="Formyl_transf_N_sf"/>
</dbReference>
<protein>
    <recommendedName>
        <fullName evidence="2 5">Methionyl-tRNA formyltransferase</fullName>
        <ecNumber evidence="2 5">2.1.2.9</ecNumber>
    </recommendedName>
</protein>
<dbReference type="AlphaFoldDB" id="A0A0A8JZJ1"/>
<dbReference type="InterPro" id="IPR002376">
    <property type="entry name" value="Formyl_transf_N"/>
</dbReference>
<dbReference type="EMBL" id="AP014648">
    <property type="protein sequence ID" value="BAQ16233.1"/>
    <property type="molecule type" value="Genomic_DNA"/>
</dbReference>
<dbReference type="SUPFAM" id="SSF53328">
    <property type="entry name" value="Formyltransferase"/>
    <property type="match status" value="1"/>
</dbReference>
<dbReference type="PANTHER" id="PTHR11138">
    <property type="entry name" value="METHIONYL-TRNA FORMYLTRANSFERASE"/>
    <property type="match status" value="1"/>
</dbReference>
<evidence type="ECO:0000313" key="8">
    <source>
        <dbReference type="EMBL" id="BAQ16233.1"/>
    </source>
</evidence>
<dbReference type="CDD" id="cd08646">
    <property type="entry name" value="FMT_core_Met-tRNA-FMT_N"/>
    <property type="match status" value="1"/>
</dbReference>
<dbReference type="RefSeq" id="WP_052464094.1">
    <property type="nucleotide sequence ID" value="NZ_AP014648.1"/>
</dbReference>
<feature type="domain" description="Formyl transferase C-terminal" evidence="7">
    <location>
        <begin position="203"/>
        <end position="298"/>
    </location>
</feature>
<dbReference type="SUPFAM" id="SSF50486">
    <property type="entry name" value="FMT C-terminal domain-like"/>
    <property type="match status" value="1"/>
</dbReference>
<evidence type="ECO:0000256" key="1">
    <source>
        <dbReference type="ARBA" id="ARBA00010699"/>
    </source>
</evidence>
<dbReference type="GO" id="GO:0005829">
    <property type="term" value="C:cytosol"/>
    <property type="evidence" value="ECO:0007669"/>
    <property type="project" value="TreeGrafter"/>
</dbReference>
<comment type="catalytic activity">
    <reaction evidence="5">
        <text>L-methionyl-tRNA(fMet) + (6R)-10-formyltetrahydrofolate = N-formyl-L-methionyl-tRNA(fMet) + (6S)-5,6,7,8-tetrahydrofolate + H(+)</text>
        <dbReference type="Rhea" id="RHEA:24380"/>
        <dbReference type="Rhea" id="RHEA-COMP:9952"/>
        <dbReference type="Rhea" id="RHEA-COMP:9953"/>
        <dbReference type="ChEBI" id="CHEBI:15378"/>
        <dbReference type="ChEBI" id="CHEBI:57453"/>
        <dbReference type="ChEBI" id="CHEBI:78530"/>
        <dbReference type="ChEBI" id="CHEBI:78844"/>
        <dbReference type="ChEBI" id="CHEBI:195366"/>
        <dbReference type="EC" id="2.1.2.9"/>
    </reaction>
</comment>
<dbReference type="Proteomes" id="UP000031643">
    <property type="component" value="Chromosome"/>
</dbReference>